<keyword evidence="2" id="KW-0328">Glycosyltransferase</keyword>
<geneLocation type="plasmid" evidence="9">
    <name>pts485</name>
</geneLocation>
<evidence type="ECO:0000256" key="2">
    <source>
        <dbReference type="ARBA" id="ARBA00022676"/>
    </source>
</evidence>
<dbReference type="EMBL" id="CP020372">
    <property type="protein sequence ID" value="AUB85418.1"/>
    <property type="molecule type" value="Genomic_DNA"/>
</dbReference>
<comment type="similarity">
    <text evidence="6">Belongs to the DarT ADP-ribosyltransferase family.</text>
</comment>
<protein>
    <recommendedName>
        <fullName evidence="7">DarT domain-containing protein</fullName>
    </recommendedName>
</protein>
<evidence type="ECO:0000313" key="9">
    <source>
        <dbReference type="Proteomes" id="UP000232638"/>
    </source>
</evidence>
<organism evidence="8 9">
    <name type="scientific">Candidatus Thiodictyon syntrophicum</name>
    <dbReference type="NCBI Taxonomy" id="1166950"/>
    <lineage>
        <taxon>Bacteria</taxon>
        <taxon>Pseudomonadati</taxon>
        <taxon>Pseudomonadota</taxon>
        <taxon>Gammaproteobacteria</taxon>
        <taxon>Chromatiales</taxon>
        <taxon>Chromatiaceae</taxon>
        <taxon>Thiodictyon</taxon>
    </lineage>
</organism>
<reference evidence="8 9" key="1">
    <citation type="submission" date="2017-03" db="EMBL/GenBank/DDBJ databases">
        <title>Complete genome sequence of Candidatus 'Thiodictyon syntrophicum' sp. nov. strain Cad16T, a photolithoautotroph purple sulfur bacterium isolated from an alpine meromictic lake.</title>
        <authorList>
            <person name="Luedin S.M."/>
            <person name="Pothier J.F."/>
            <person name="Danza F."/>
            <person name="Storelli N."/>
            <person name="Wittwer M."/>
            <person name="Tonolla M."/>
        </authorList>
    </citation>
    <scope>NUCLEOTIDE SEQUENCE [LARGE SCALE GENOMIC DNA]</scope>
    <source>
        <strain evidence="8 9">Cad16T</strain>
        <plasmid evidence="9">Plasmid pts485</plasmid>
    </source>
</reference>
<evidence type="ECO:0000313" key="8">
    <source>
        <dbReference type="EMBL" id="AUB85418.1"/>
    </source>
</evidence>
<dbReference type="OrthoDB" id="7605323at2"/>
<keyword evidence="3" id="KW-0808">Transferase</keyword>
<name>A0A2K8UIN6_9GAMM</name>
<dbReference type="AlphaFoldDB" id="A0A2K8UIN6"/>
<keyword evidence="5 6" id="KW-0238">DNA-binding</keyword>
<evidence type="ECO:0000256" key="3">
    <source>
        <dbReference type="ARBA" id="ARBA00022679"/>
    </source>
</evidence>
<keyword evidence="1 6" id="KW-1277">Toxin-antitoxin system</keyword>
<dbReference type="KEGG" id="tsy:THSYN_31335"/>
<dbReference type="Pfam" id="PF14487">
    <property type="entry name" value="DarT"/>
    <property type="match status" value="1"/>
</dbReference>
<evidence type="ECO:0000256" key="6">
    <source>
        <dbReference type="PROSITE-ProRule" id="PRU01362"/>
    </source>
</evidence>
<comment type="caution">
    <text evidence="6">Lacks conserved residue(s) required for the propagation of feature annotation.</text>
</comment>
<dbReference type="Proteomes" id="UP000232638">
    <property type="component" value="Plasmid pTs485"/>
</dbReference>
<keyword evidence="9" id="KW-1185">Reference proteome</keyword>
<dbReference type="RefSeq" id="WP_100923045.1">
    <property type="nucleotide sequence ID" value="NZ_CP020372.1"/>
</dbReference>
<keyword evidence="4" id="KW-0548">Nucleotidyltransferase</keyword>
<gene>
    <name evidence="8" type="ORF">THSYN_31335</name>
</gene>
<evidence type="ECO:0000256" key="5">
    <source>
        <dbReference type="ARBA" id="ARBA00023125"/>
    </source>
</evidence>
<dbReference type="GO" id="GO:0016779">
    <property type="term" value="F:nucleotidyltransferase activity"/>
    <property type="evidence" value="ECO:0007669"/>
    <property type="project" value="UniProtKB-KW"/>
</dbReference>
<dbReference type="GO" id="GO:0016757">
    <property type="term" value="F:glycosyltransferase activity"/>
    <property type="evidence" value="ECO:0007669"/>
    <property type="project" value="UniProtKB-KW"/>
</dbReference>
<evidence type="ECO:0000259" key="7">
    <source>
        <dbReference type="PROSITE" id="PS52018"/>
    </source>
</evidence>
<keyword evidence="8" id="KW-0614">Plasmid</keyword>
<sequence length="173" mass="19663">MQQIVNKFNIEGIWHFTDRANIDLIKQHGGLLSHAELLRRNVVIPAPGGNDWSHDADHCKGLDEYVHLAFVDDHPMLYAAKQDGRIQNPIWLKIKIAVLQIPGVLYSADVSNKSGIPALNAEEAATQIDFEVLFTWLDWRDSLIQQRLRAARKSEILVPDFVPIDYIMGWKNG</sequence>
<dbReference type="InterPro" id="IPR029494">
    <property type="entry name" value="DarT"/>
</dbReference>
<dbReference type="PROSITE" id="PS52018">
    <property type="entry name" value="DART"/>
    <property type="match status" value="1"/>
</dbReference>
<evidence type="ECO:0000256" key="1">
    <source>
        <dbReference type="ARBA" id="ARBA00022649"/>
    </source>
</evidence>
<dbReference type="GO" id="GO:0003677">
    <property type="term" value="F:DNA binding"/>
    <property type="evidence" value="ECO:0007669"/>
    <property type="project" value="UniProtKB-UniRule"/>
</dbReference>
<evidence type="ECO:0000256" key="4">
    <source>
        <dbReference type="ARBA" id="ARBA00022695"/>
    </source>
</evidence>
<feature type="domain" description="DarT" evidence="7">
    <location>
        <begin position="11"/>
        <end position="173"/>
    </location>
</feature>
<accession>A0A2K8UIN6</accession>
<proteinExistence type="inferred from homology"/>